<comment type="similarity">
    <text evidence="2 5">Belongs to the acyl-CoA dehydrogenase family.</text>
</comment>
<dbReference type="PANTHER" id="PTHR42707">
    <property type="entry name" value="ACYL-COA DEHYDROGENASE"/>
    <property type="match status" value="1"/>
</dbReference>
<dbReference type="InterPro" id="IPR006091">
    <property type="entry name" value="Acyl-CoA_Oxase/DH_mid-dom"/>
</dbReference>
<evidence type="ECO:0000256" key="2">
    <source>
        <dbReference type="ARBA" id="ARBA00009347"/>
    </source>
</evidence>
<dbReference type="AlphaFoldDB" id="F0QYW3"/>
<evidence type="ECO:0000259" key="6">
    <source>
        <dbReference type="Pfam" id="PF00441"/>
    </source>
</evidence>
<dbReference type="Gene3D" id="1.20.140.10">
    <property type="entry name" value="Butyryl-CoA Dehydrogenase, subunit A, domain 3"/>
    <property type="match status" value="1"/>
</dbReference>
<evidence type="ECO:0000313" key="9">
    <source>
        <dbReference type="EMBL" id="ADY00244.1"/>
    </source>
</evidence>
<evidence type="ECO:0000313" key="10">
    <source>
        <dbReference type="Proteomes" id="UP000007485"/>
    </source>
</evidence>
<organism evidence="9 10">
    <name type="scientific">Vulcanisaeta moutnovskia (strain 768-28)</name>
    <dbReference type="NCBI Taxonomy" id="985053"/>
    <lineage>
        <taxon>Archaea</taxon>
        <taxon>Thermoproteota</taxon>
        <taxon>Thermoprotei</taxon>
        <taxon>Thermoproteales</taxon>
        <taxon>Thermoproteaceae</taxon>
        <taxon>Vulcanisaeta</taxon>
    </lineage>
</organism>
<protein>
    <submittedName>
        <fullName evidence="9">Acyl-CoA dehydrogenase domain protein</fullName>
    </submittedName>
</protein>
<dbReference type="Pfam" id="PF00441">
    <property type="entry name" value="Acyl-CoA_dh_1"/>
    <property type="match status" value="1"/>
</dbReference>
<comment type="cofactor">
    <cofactor evidence="1 5">
        <name>FAD</name>
        <dbReference type="ChEBI" id="CHEBI:57692"/>
    </cofactor>
</comment>
<feature type="domain" description="Acyl-CoA dehydrogenase/oxidase C-terminal" evidence="6">
    <location>
        <begin position="277"/>
        <end position="434"/>
    </location>
</feature>
<dbReference type="KEGG" id="vmo:VMUT_0027"/>
<evidence type="ECO:0000259" key="7">
    <source>
        <dbReference type="Pfam" id="PF02770"/>
    </source>
</evidence>
<dbReference type="PANTHER" id="PTHR42707:SF2">
    <property type="entry name" value="ACD11 DEHYDROGENASE"/>
    <property type="match status" value="1"/>
</dbReference>
<proteinExistence type="inferred from homology"/>
<gene>
    <name evidence="9" type="ordered locus">VMUT_0027</name>
</gene>
<accession>F0QYW3</accession>
<feature type="domain" description="Adaptive response protein AidB N-terminal" evidence="8">
    <location>
        <begin position="19"/>
        <end position="157"/>
    </location>
</feature>
<dbReference type="Proteomes" id="UP000007485">
    <property type="component" value="Chromosome"/>
</dbReference>
<dbReference type="RefSeq" id="WP_013603408.1">
    <property type="nucleotide sequence ID" value="NC_015151.1"/>
</dbReference>
<dbReference type="InterPro" id="IPR036250">
    <property type="entry name" value="AcylCo_DH-like_C"/>
</dbReference>
<dbReference type="PROSITE" id="PS00073">
    <property type="entry name" value="ACYL_COA_DH_2"/>
    <property type="match status" value="1"/>
</dbReference>
<dbReference type="InterPro" id="IPR009100">
    <property type="entry name" value="AcylCoA_DH/oxidase_NM_dom_sf"/>
</dbReference>
<dbReference type="STRING" id="985053.VMUT_0027"/>
<name>F0QYW3_VULM7</name>
<evidence type="ECO:0000256" key="5">
    <source>
        <dbReference type="RuleBase" id="RU362125"/>
    </source>
</evidence>
<dbReference type="GO" id="GO:0003995">
    <property type="term" value="F:acyl-CoA dehydrogenase activity"/>
    <property type="evidence" value="ECO:0007669"/>
    <property type="project" value="InterPro"/>
</dbReference>
<dbReference type="Pfam" id="PF02770">
    <property type="entry name" value="Acyl-CoA_dh_M"/>
    <property type="match status" value="1"/>
</dbReference>
<keyword evidence="4 5" id="KW-0274">FAD</keyword>
<dbReference type="SUPFAM" id="SSF47203">
    <property type="entry name" value="Acyl-CoA dehydrogenase C-terminal domain-like"/>
    <property type="match status" value="1"/>
</dbReference>
<dbReference type="GeneID" id="10287679"/>
<keyword evidence="5" id="KW-0560">Oxidoreductase</keyword>
<dbReference type="EMBL" id="CP002529">
    <property type="protein sequence ID" value="ADY00244.1"/>
    <property type="molecule type" value="Genomic_DNA"/>
</dbReference>
<evidence type="ECO:0000259" key="8">
    <source>
        <dbReference type="Pfam" id="PF18158"/>
    </source>
</evidence>
<evidence type="ECO:0000256" key="1">
    <source>
        <dbReference type="ARBA" id="ARBA00001974"/>
    </source>
</evidence>
<reference evidence="9 10" key="1">
    <citation type="journal article" date="2011" name="J. Bacteriol.">
        <title>Complete genome sequence of 'Vulcanisaeta moutnovskia' strain 768-28, a novel member of the hyperthermophilic crenarchaeal genus vulcanisaeta.</title>
        <authorList>
            <person name="Gumerov V.M."/>
            <person name="Mardanov A.V."/>
            <person name="Beletsky A.V."/>
            <person name="Prokofeva M.I."/>
            <person name="Bonch-Osmolovskaya E.A."/>
            <person name="Ravin N.V."/>
            <person name="Skryabin K.G."/>
        </authorList>
    </citation>
    <scope>NUCLEOTIDE SEQUENCE [LARGE SCALE GENOMIC DNA]</scope>
    <source>
        <strain evidence="9 10">768-28</strain>
    </source>
</reference>
<sequence length="555" mass="62073">MSRNIGDNIDVYGFLSNVYGINMYDADKPLQRILQYFTGKIPSLSELGIFAGRDLLEITDYVDKISKPKHIMWDVNGNRVDRVWLNPAERYAIEKLVLDFGINKPPYHGGSWHEHYAMGYLISDPGLYCIITITNQTAYALHKYGNEELKRYVPKLIGDDKPINFGATWFTEIQGGSDLGANTTVAKVDGGKWRLYGDKYFASGVGLADIALTSARPEGGKPGAKGLALFAVPRLDSSGNLNFMVRRLKDKSGTNSVPTGEVEFHGSEAYLVGDQSNGIYYIMEDLMVSRLANAIGAVGVARKAYLEAYEYASRRRAFGKLLIEHPLVIRDLMDMEVALEGATALVFKAVDEFDRSWHDKPPYGDRYHYARLLTHIAKNVTADAAAYITRLAMELYGGIGFLSEYPIERWHREALITPIWEGTSNIQALDMLEAMNKKNAHITMLSEMENTVASIKSYHEIAEAAMNAMRNTMQVISSLSSLEIEFRAKDILSTVGHAISIIVLTDIAEKLGIERYAVIAELYLERHLQGGYKVGSYDLGRKIIDIENEVVTYVR</sequence>
<dbReference type="HOGENOM" id="CLU_016513_2_1_2"/>
<dbReference type="InterPro" id="IPR009075">
    <property type="entry name" value="AcylCo_DH/oxidase_C"/>
</dbReference>
<keyword evidence="3 5" id="KW-0285">Flavoprotein</keyword>
<dbReference type="Pfam" id="PF18158">
    <property type="entry name" value="AidB_N"/>
    <property type="match status" value="1"/>
</dbReference>
<evidence type="ECO:0000256" key="4">
    <source>
        <dbReference type="ARBA" id="ARBA00022827"/>
    </source>
</evidence>
<dbReference type="InterPro" id="IPR052904">
    <property type="entry name" value="Acyl-CoA_dehydrogenase-like"/>
</dbReference>
<evidence type="ECO:0000256" key="3">
    <source>
        <dbReference type="ARBA" id="ARBA00022630"/>
    </source>
</evidence>
<dbReference type="InterPro" id="IPR006089">
    <property type="entry name" value="Acyl-CoA_DH_CS"/>
</dbReference>
<keyword evidence="10" id="KW-1185">Reference proteome</keyword>
<feature type="domain" description="Acyl-CoA oxidase/dehydrogenase middle" evidence="7">
    <location>
        <begin position="167"/>
        <end position="265"/>
    </location>
</feature>
<dbReference type="OrthoDB" id="24853at2157"/>
<dbReference type="SUPFAM" id="SSF56645">
    <property type="entry name" value="Acyl-CoA dehydrogenase NM domain-like"/>
    <property type="match status" value="1"/>
</dbReference>
<dbReference type="Gene3D" id="2.40.110.20">
    <property type="match status" value="1"/>
</dbReference>
<dbReference type="InterPro" id="IPR041504">
    <property type="entry name" value="AidB_N"/>
</dbReference>
<dbReference type="eggNOG" id="arCOG04100">
    <property type="taxonomic scope" value="Archaea"/>
</dbReference>